<feature type="domain" description="AB hydrolase-1" evidence="1">
    <location>
        <begin position="44"/>
        <end position="272"/>
    </location>
</feature>
<keyword evidence="3" id="KW-1185">Reference proteome</keyword>
<dbReference type="InterPro" id="IPR029058">
    <property type="entry name" value="AB_hydrolase_fold"/>
</dbReference>
<organism evidence="2 3">
    <name type="scientific">Mycolicibacterium vanbaalenii</name>
    <name type="common">Mycobacterium vanbaalenii</name>
    <dbReference type="NCBI Taxonomy" id="110539"/>
    <lineage>
        <taxon>Bacteria</taxon>
        <taxon>Bacillati</taxon>
        <taxon>Actinomycetota</taxon>
        <taxon>Actinomycetes</taxon>
        <taxon>Mycobacteriales</taxon>
        <taxon>Mycobacteriaceae</taxon>
        <taxon>Mycolicibacterium</taxon>
    </lineage>
</organism>
<dbReference type="EMBL" id="CACSIP010000031">
    <property type="protein sequence ID" value="CAA0127732.1"/>
    <property type="molecule type" value="Genomic_DNA"/>
</dbReference>
<gene>
    <name evidence="2" type="ORF">AELLOGFF_05279</name>
</gene>
<dbReference type="Pfam" id="PF12697">
    <property type="entry name" value="Abhydrolase_6"/>
    <property type="match status" value="1"/>
</dbReference>
<evidence type="ECO:0000259" key="1">
    <source>
        <dbReference type="Pfam" id="PF12697"/>
    </source>
</evidence>
<sequence>MTAHDEAFHDEVAAVPPPRPRVVLVDGVPMSGLAVQVQDPRGVVVAVHGGATSSAYFDCPGQPRLSLLRSAAARGFTAIALDRPGYGASAVYAADFADPDRRVTAAFAAVDKILGDGDRGAGLFLVGHSAGCELALRMVTARSDVLGIELAGTGLRYSDNAKAIISEATVTSRPAGLRDLLWQPTELYPAEVLTGALSAPGVAYEAAVTANWARRDFPEIAARVDVPVQFSVADHESVWESTPEALGDVAALFTNAPRVLVSTMTDSGHNLSVGLSADTYHRNVMSFIEECIAGSQDRDHEQSEAG</sequence>
<dbReference type="GO" id="GO:0003824">
    <property type="term" value="F:catalytic activity"/>
    <property type="evidence" value="ECO:0007669"/>
    <property type="project" value="UniProtKB-ARBA"/>
</dbReference>
<accession>A0A5S9R1W8</accession>
<proteinExistence type="predicted"/>
<evidence type="ECO:0000313" key="3">
    <source>
        <dbReference type="Proteomes" id="UP000430146"/>
    </source>
</evidence>
<protein>
    <recommendedName>
        <fullName evidence="1">AB hydrolase-1 domain-containing protein</fullName>
    </recommendedName>
</protein>
<dbReference type="SUPFAM" id="SSF53474">
    <property type="entry name" value="alpha/beta-Hydrolases"/>
    <property type="match status" value="1"/>
</dbReference>
<dbReference type="Gene3D" id="3.40.50.1820">
    <property type="entry name" value="alpha/beta hydrolase"/>
    <property type="match status" value="1"/>
</dbReference>
<name>A0A5S9R1W8_MYCVN</name>
<dbReference type="InterPro" id="IPR000073">
    <property type="entry name" value="AB_hydrolase_1"/>
</dbReference>
<evidence type="ECO:0000313" key="2">
    <source>
        <dbReference type="EMBL" id="CAA0127732.1"/>
    </source>
</evidence>
<dbReference type="Proteomes" id="UP000430146">
    <property type="component" value="Unassembled WGS sequence"/>
</dbReference>
<reference evidence="2 3" key="1">
    <citation type="submission" date="2019-11" db="EMBL/GenBank/DDBJ databases">
        <authorList>
            <person name="Holert J."/>
        </authorList>
    </citation>
    <scope>NUCLEOTIDE SEQUENCE [LARGE SCALE GENOMIC DNA]</scope>
    <source>
        <strain evidence="2">BC8_1</strain>
    </source>
</reference>
<dbReference type="AlphaFoldDB" id="A0A5S9R1W8"/>